<accession>A0ABS1T2V0</accession>
<evidence type="ECO:0000313" key="4">
    <source>
        <dbReference type="EMBL" id="MBL4913836.1"/>
    </source>
</evidence>
<proteinExistence type="predicted"/>
<evidence type="ECO:0000313" key="5">
    <source>
        <dbReference type="Proteomes" id="UP000604898"/>
    </source>
</evidence>
<dbReference type="Proteomes" id="UP000604898">
    <property type="component" value="Unassembled WGS sequence"/>
</dbReference>
<dbReference type="PANTHER" id="PTHR43384:SF6">
    <property type="entry name" value="SEPTUM SITE-DETERMINING PROTEIN MIND HOMOLOG, CHLOROPLASTIC"/>
    <property type="match status" value="1"/>
</dbReference>
<dbReference type="InterPro" id="IPR002586">
    <property type="entry name" value="CobQ/CobB/MinD/ParA_Nub-bd_dom"/>
</dbReference>
<name>A0ABS1T2V0_9GAMM</name>
<gene>
    <name evidence="4" type="ORF">JMA39_11965</name>
</gene>
<sequence length="410" mass="45947">MDKPLELCVSNDNQQQEQPMHFSLPFPVRAVVLSNASESLAWFSENLNQLENLDWQAVSYDERNLPKEKSYFNLVLLVLPSDEVEAAKALTYASNFDCDTILIGFNTPQNILRLAFQYNVIDFIPSTSPLNEIFTSLEKVSNRLVQNADLAPVIAIINGKAGSGASFISASLADVVSQREGADLALLDMDLHHGTLSHILGFDSKYSVCDVLGSIEELDEIALKSTMSKKGNLSLLAAKPFELLGLDKEVDFSRIKGLIWKYRNFYKQVILDFSRGPEYWNCDLLLDATILIVTQQNIMHLRQTKDLVNQLTKRLGVSPDKINLVVNRYNKNSNIKLEDIKEAIGIPSISTVINDYKLSNECVDLGRPLTDVGKKQRIVTDIRLLGDKILPVKADETNSKPSFWKRLLGN</sequence>
<dbReference type="InterPro" id="IPR027417">
    <property type="entry name" value="P-loop_NTPase"/>
</dbReference>
<dbReference type="Pfam" id="PF01656">
    <property type="entry name" value="CbiA"/>
    <property type="match status" value="1"/>
</dbReference>
<keyword evidence="1" id="KW-0547">Nucleotide-binding</keyword>
<reference evidence="4 5" key="1">
    <citation type="submission" date="2021-01" db="EMBL/GenBank/DDBJ databases">
        <title>Genome sequence of Shewanella schlegeliana JCM 11561.</title>
        <authorList>
            <person name="Zhang H."/>
            <person name="Li C."/>
        </authorList>
    </citation>
    <scope>NUCLEOTIDE SEQUENCE [LARGE SCALE GENOMIC DNA]</scope>
    <source>
        <strain evidence="4 5">JCM 11561</strain>
    </source>
</reference>
<dbReference type="EMBL" id="JAESVD010000006">
    <property type="protein sequence ID" value="MBL4913836.1"/>
    <property type="molecule type" value="Genomic_DNA"/>
</dbReference>
<dbReference type="RefSeq" id="WP_202722092.1">
    <property type="nucleotide sequence ID" value="NZ_JAESVD010000006.1"/>
</dbReference>
<evidence type="ECO:0000259" key="3">
    <source>
        <dbReference type="Pfam" id="PF01656"/>
    </source>
</evidence>
<dbReference type="PANTHER" id="PTHR43384">
    <property type="entry name" value="SEPTUM SITE-DETERMINING PROTEIN MIND HOMOLOG, CHLOROPLASTIC-RELATED"/>
    <property type="match status" value="1"/>
</dbReference>
<keyword evidence="5" id="KW-1185">Reference proteome</keyword>
<evidence type="ECO:0000256" key="2">
    <source>
        <dbReference type="ARBA" id="ARBA00022840"/>
    </source>
</evidence>
<dbReference type="InterPro" id="IPR050625">
    <property type="entry name" value="ParA/MinD_ATPase"/>
</dbReference>
<feature type="domain" description="CobQ/CobB/MinD/ParA nucleotide binding" evidence="3">
    <location>
        <begin position="154"/>
        <end position="355"/>
    </location>
</feature>
<dbReference type="SUPFAM" id="SSF52540">
    <property type="entry name" value="P-loop containing nucleoside triphosphate hydrolases"/>
    <property type="match status" value="1"/>
</dbReference>
<dbReference type="Gene3D" id="3.40.50.300">
    <property type="entry name" value="P-loop containing nucleotide triphosphate hydrolases"/>
    <property type="match status" value="1"/>
</dbReference>
<comment type="caution">
    <text evidence="4">The sequence shown here is derived from an EMBL/GenBank/DDBJ whole genome shotgun (WGS) entry which is preliminary data.</text>
</comment>
<keyword evidence="2" id="KW-0067">ATP-binding</keyword>
<evidence type="ECO:0000256" key="1">
    <source>
        <dbReference type="ARBA" id="ARBA00022741"/>
    </source>
</evidence>
<protein>
    <submittedName>
        <fullName evidence="4">Pilus assembly protein CpaE</fullName>
    </submittedName>
</protein>
<organism evidence="4 5">
    <name type="scientific">Shewanella schlegeliana</name>
    <dbReference type="NCBI Taxonomy" id="190308"/>
    <lineage>
        <taxon>Bacteria</taxon>
        <taxon>Pseudomonadati</taxon>
        <taxon>Pseudomonadota</taxon>
        <taxon>Gammaproteobacteria</taxon>
        <taxon>Alteromonadales</taxon>
        <taxon>Shewanellaceae</taxon>
        <taxon>Shewanella</taxon>
    </lineage>
</organism>